<evidence type="ECO:0000259" key="2">
    <source>
        <dbReference type="PROSITE" id="PS00028"/>
    </source>
</evidence>
<dbReference type="InterPro" id="IPR013087">
    <property type="entry name" value="Znf_C2H2_type"/>
</dbReference>
<proteinExistence type="predicted"/>
<evidence type="ECO:0000313" key="3">
    <source>
        <dbReference type="EMBL" id="KAL1374428.1"/>
    </source>
</evidence>
<name>A0ABD1CDL8_CULPP</name>
<feature type="region of interest" description="Disordered" evidence="1">
    <location>
        <begin position="854"/>
        <end position="873"/>
    </location>
</feature>
<feature type="region of interest" description="Disordered" evidence="1">
    <location>
        <begin position="1063"/>
        <end position="1088"/>
    </location>
</feature>
<feature type="domain" description="C2H2-type" evidence="2">
    <location>
        <begin position="1731"/>
        <end position="1754"/>
    </location>
</feature>
<dbReference type="PROSITE" id="PS00028">
    <property type="entry name" value="ZINC_FINGER_C2H2_1"/>
    <property type="match status" value="2"/>
</dbReference>
<dbReference type="SUPFAM" id="SSF57716">
    <property type="entry name" value="Glucocorticoid receptor-like (DNA-binding domain)"/>
    <property type="match status" value="1"/>
</dbReference>
<feature type="region of interest" description="Disordered" evidence="1">
    <location>
        <begin position="829"/>
        <end position="848"/>
    </location>
</feature>
<feature type="compositionally biased region" description="Basic and acidic residues" evidence="1">
    <location>
        <begin position="983"/>
        <end position="996"/>
    </location>
</feature>
<dbReference type="Proteomes" id="UP001562425">
    <property type="component" value="Unassembled WGS sequence"/>
</dbReference>
<keyword evidence="4" id="KW-1185">Reference proteome</keyword>
<feature type="compositionally biased region" description="Acidic residues" evidence="1">
    <location>
        <begin position="831"/>
        <end position="843"/>
    </location>
</feature>
<comment type="caution">
    <text evidence="3">The sequence shown here is derived from an EMBL/GenBank/DDBJ whole genome shotgun (WGS) entry which is preliminary data.</text>
</comment>
<feature type="compositionally biased region" description="Acidic residues" evidence="1">
    <location>
        <begin position="512"/>
        <end position="522"/>
    </location>
</feature>
<gene>
    <name evidence="3" type="ORF">pipiens_004916</name>
</gene>
<feature type="region of interest" description="Disordered" evidence="1">
    <location>
        <begin position="510"/>
        <end position="532"/>
    </location>
</feature>
<reference evidence="3 4" key="1">
    <citation type="submission" date="2024-05" db="EMBL/GenBank/DDBJ databases">
        <title>Culex pipiens pipiens assembly and annotation.</title>
        <authorList>
            <person name="Alout H."/>
            <person name="Durand T."/>
        </authorList>
    </citation>
    <scope>NUCLEOTIDE SEQUENCE [LARGE SCALE GENOMIC DNA]</scope>
    <source>
        <strain evidence="3">HA-2024</strain>
        <tissue evidence="3">Whole body</tissue>
    </source>
</reference>
<protein>
    <recommendedName>
        <fullName evidence="2">C2H2-type domain-containing protein</fullName>
    </recommendedName>
</protein>
<evidence type="ECO:0000256" key="1">
    <source>
        <dbReference type="SAM" id="MobiDB-lite"/>
    </source>
</evidence>
<feature type="domain" description="C2H2-type" evidence="2">
    <location>
        <begin position="1644"/>
        <end position="1665"/>
    </location>
</feature>
<sequence length="1764" mass="202997">MDKNRGGKRPKITQLIAKVVSLDGFGGARCPWCPYHQELFLMYNFHRHIMAKHPAEAAAAGFADCRRYRKNAQQIPESLAGFVTSNDKGALCRITNGQCRYSQPVFNLKRFQRHMCLIHPWEALQQNLSIEQSGGSYPKNYQLVLQFLTYDANGIYCRMNPDSKCSYRLPTLNPYFFKRHFLDHHPEHAARYGITGDADDLPKAGSAVRTKTLSTLVEENVYMDERGSHCLLDPSCDFTVHGFDGLRLLNHFRRKHPALAKAKGFFEKKKSSQQAADVHGRIWQCTQKDDDGNFHCRIDGDCLFMQRKFSSNIFLHHFRYQHRSAAKRMNFCEKNRMLPKRNRWMKKNSRAPQYIQKVRQHTETDESGTRCRIAGLDCEYVQSTFRPGNFQRHFRNVHPKEAKQHGYFDDTSITIVKSEFGKSEAGNQPKRPDYGEMIEKHIMRDNHAIYCRISADYCRFRQFKFDLASFVRHFRKDHPQEARAKGFAKVGQTARKKIKKEAPVDPLAIKEEVEDDEEEQSDGADWGLLTPDEATPSMRPLTSIHELVEKNTLRVKTDVFCKISTEHCDYNRSEGFDSKDFVRHFRFKHPDEARENGFFGEDNEEPLPLELKSFRRLVMENVLVDEKGIHCMISETACPLFQIAFNVGNFVRHFRNEHAQLAEEKGFVRRKFLKKYRKQKRTAAEKTSKRVPYVAPISRRELVEKYVEKNETGIQCKLTDYCKHVQVKEFRYNNFYRHFISTHPVEAKAAGFYDDGRYLNYVANAKPGKLLYTQLVKKWTERDDIGTHCRIASSKCRYVQRYNYCSGNFVRHFRIEHPKEARKYGFYRDEGSEDEAPETESEAESVANEVKMESFSLEENEPESPCPDAPQEHPLQRKNITLKELVMDYISCEVDGVHCRIAQRPCRYVQKGTFSYHNVVSHFRTAHPTEARAAGFFRNPAAASEPDIEPVERIIPDEPDVQDEAMESFTREESQLEIPCADTSHDKPPEESHSEESQSVTQSQLTEKYILRDEVGVHCRISQWPCKYVQTGIYAYRNFVRHFRAIHPKEARKVGFFTGVNETSEPETEHGSVELGEGQPVDPDTSDDERWKLKNGLPSLKRLTKKFIYQDAEGVYCRISAQPCRYIQRGEYKYTNFVRHFRTEHTEEATEAGFFREATDPELVNDTVEQEDSDTDIPLELDLGGKTGLIEIVAKCVYRNQKGIHCRISSSPCSYVQTSGFKYRNFISHFAIQHTEEASKAGFFRNDADSSEPEPVGGIAYDSITQDETMESFTTEQSQPENAEAAQARALLRKKPSLKELAEKCIFRDENGAHCRIASWPCKYVQSSTFVVGNFVRHFRTEHPKEARKIGFFREKSKPDPVPAPDPCIQDVMLEPMVVEQSRPVEVPRPCTFQEKPKRRKNALTFTELAEKCIVRDEEGVHCRITPWPPCKYVQKSTFVVGNLVRHFRTEHPMEARKIGFFKESSEPELDLTHDRASDSYILEESQPEISCPDTPCDDPALYCKLCFSVDLPLAPICSGPEAADNPLVESIEECINVRITAEDDGWICSECSQKLVDFQQFRQLSRIHYSAVRRKKQQLAATTLSAPVVVHSANEADSFYVEIVKQEDDIETHTEPPAFEQPAAEPCDDQKPFIELPNGSFSCRMCPQTFPSLGPTMEHFISAHSEAMTHTNSVLAVDYSDKPPFKPVTINNVQYLKCADCDTLTEHGEAIIEHRKRFHAGVKTLPTIRCDRAECEQVFMDNPAYQRHLEICHDVIDPGEGGS</sequence>
<dbReference type="SMART" id="SM00355">
    <property type="entry name" value="ZnF_C2H2"/>
    <property type="match status" value="6"/>
</dbReference>
<feature type="region of interest" description="Disordered" evidence="1">
    <location>
        <begin position="965"/>
        <end position="1004"/>
    </location>
</feature>
<evidence type="ECO:0000313" key="4">
    <source>
        <dbReference type="Proteomes" id="UP001562425"/>
    </source>
</evidence>
<organism evidence="3 4">
    <name type="scientific">Culex pipiens pipiens</name>
    <name type="common">Northern house mosquito</name>
    <dbReference type="NCBI Taxonomy" id="38569"/>
    <lineage>
        <taxon>Eukaryota</taxon>
        <taxon>Metazoa</taxon>
        <taxon>Ecdysozoa</taxon>
        <taxon>Arthropoda</taxon>
        <taxon>Hexapoda</taxon>
        <taxon>Insecta</taxon>
        <taxon>Pterygota</taxon>
        <taxon>Neoptera</taxon>
        <taxon>Endopterygota</taxon>
        <taxon>Diptera</taxon>
        <taxon>Nematocera</taxon>
        <taxon>Culicoidea</taxon>
        <taxon>Culicidae</taxon>
        <taxon>Culicinae</taxon>
        <taxon>Culicini</taxon>
        <taxon>Culex</taxon>
        <taxon>Culex</taxon>
    </lineage>
</organism>
<dbReference type="EMBL" id="JBEHCU010013371">
    <property type="protein sequence ID" value="KAL1374428.1"/>
    <property type="molecule type" value="Genomic_DNA"/>
</dbReference>
<accession>A0ABD1CDL8</accession>